<dbReference type="Gene3D" id="3.30.70.270">
    <property type="match status" value="1"/>
</dbReference>
<proteinExistence type="predicted"/>
<dbReference type="InterPro" id="IPR035919">
    <property type="entry name" value="EAL_sf"/>
</dbReference>
<evidence type="ECO:0000259" key="2">
    <source>
        <dbReference type="PROSITE" id="PS50887"/>
    </source>
</evidence>
<dbReference type="CDD" id="cd01948">
    <property type="entry name" value="EAL"/>
    <property type="match status" value="1"/>
</dbReference>
<dbReference type="InterPro" id="IPR052155">
    <property type="entry name" value="Biofilm_reg_signaling"/>
</dbReference>
<protein>
    <submittedName>
        <fullName evidence="3">Bifunctional diguanylate cyclase/phosphodiesterase</fullName>
    </submittedName>
</protein>
<dbReference type="Proteomes" id="UP001386437">
    <property type="component" value="Unassembled WGS sequence"/>
</dbReference>
<accession>A0ABU8ISB5</accession>
<keyword evidence="4" id="KW-1185">Reference proteome</keyword>
<dbReference type="InterPro" id="IPR029787">
    <property type="entry name" value="Nucleotide_cyclase"/>
</dbReference>
<dbReference type="SUPFAM" id="SSF141868">
    <property type="entry name" value="EAL domain-like"/>
    <property type="match status" value="1"/>
</dbReference>
<dbReference type="RefSeq" id="WP_336598521.1">
    <property type="nucleotide sequence ID" value="NZ_JACFYJ010000020.1"/>
</dbReference>
<dbReference type="Pfam" id="PF00563">
    <property type="entry name" value="EAL"/>
    <property type="match status" value="1"/>
</dbReference>
<organism evidence="3 4">
    <name type="scientific">Paraburkholderia bengalensis</name>
    <dbReference type="NCBI Taxonomy" id="2747562"/>
    <lineage>
        <taxon>Bacteria</taxon>
        <taxon>Pseudomonadati</taxon>
        <taxon>Pseudomonadota</taxon>
        <taxon>Betaproteobacteria</taxon>
        <taxon>Burkholderiales</taxon>
        <taxon>Burkholderiaceae</taxon>
        <taxon>Paraburkholderia</taxon>
    </lineage>
</organism>
<dbReference type="SMART" id="SM00267">
    <property type="entry name" value="GGDEF"/>
    <property type="match status" value="1"/>
</dbReference>
<reference evidence="3 4" key="1">
    <citation type="journal article" date="2022" name="Arch. Microbiol.">
        <title>Paraburkholderia bengalensis sp. nov. isolated from roots of Oryza sativa, IR64.</title>
        <authorList>
            <person name="Nag P."/>
            <person name="Mondal N."/>
            <person name="Sarkar J."/>
            <person name="Das S."/>
        </authorList>
    </citation>
    <scope>NUCLEOTIDE SEQUENCE [LARGE SCALE GENOMIC DNA]</scope>
    <source>
        <strain evidence="3 4">IR64_4_BI</strain>
    </source>
</reference>
<dbReference type="Pfam" id="PF00990">
    <property type="entry name" value="GGDEF"/>
    <property type="match status" value="1"/>
</dbReference>
<feature type="domain" description="EAL" evidence="1">
    <location>
        <begin position="166"/>
        <end position="419"/>
    </location>
</feature>
<dbReference type="Gene3D" id="3.20.20.450">
    <property type="entry name" value="EAL domain"/>
    <property type="match status" value="1"/>
</dbReference>
<evidence type="ECO:0000259" key="1">
    <source>
        <dbReference type="PROSITE" id="PS50883"/>
    </source>
</evidence>
<dbReference type="NCBIfam" id="TIGR00254">
    <property type="entry name" value="GGDEF"/>
    <property type="match status" value="1"/>
</dbReference>
<dbReference type="InterPro" id="IPR001633">
    <property type="entry name" value="EAL_dom"/>
</dbReference>
<feature type="domain" description="GGDEF" evidence="2">
    <location>
        <begin position="25"/>
        <end position="157"/>
    </location>
</feature>
<dbReference type="SMART" id="SM00052">
    <property type="entry name" value="EAL"/>
    <property type="match status" value="1"/>
</dbReference>
<sequence>MFDALTGLYSRAYVIERAALLLNSSCTAALFINLDDFRRVNETAGYESGDRVLRAVAHRLAGAARAGDLIARSGSDEFLVLIDRCEAAELARYAQRVIALIGAPFAIDGQYFTVGASVGIAFRSEGGIDTGGLVRNAEMAMRTAKRRGRNRLQFFTQDIQGEMERRIKIESALPQALAQGEFALAWQPIVEREPVRTVCAEALLRWTHGELGAISPAQFVPIAERTGLIERLGDWVLEQACVRAEQWRWSVAPDLCVAVNISPLQLNRRFVSKVAHILESSGLSPAALELEITEGAPLPDTSAVISSMSAIAGMGVKFVIDDFGTGFSSLSYLRRFAVHGLKIDRSFVAGLPHESRSIAIVEGMLKIAHSMGLTVTAEGVETQEQAECLRDYGVDRLQGFLFGRPLEHAGFIDDFRRRAGRDSQAL</sequence>
<dbReference type="SUPFAM" id="SSF55073">
    <property type="entry name" value="Nucleotide cyclase"/>
    <property type="match status" value="1"/>
</dbReference>
<dbReference type="PANTHER" id="PTHR44757">
    <property type="entry name" value="DIGUANYLATE CYCLASE DGCP"/>
    <property type="match status" value="1"/>
</dbReference>
<dbReference type="PROSITE" id="PS50887">
    <property type="entry name" value="GGDEF"/>
    <property type="match status" value="1"/>
</dbReference>
<dbReference type="CDD" id="cd01949">
    <property type="entry name" value="GGDEF"/>
    <property type="match status" value="1"/>
</dbReference>
<dbReference type="PANTHER" id="PTHR44757:SF2">
    <property type="entry name" value="BIOFILM ARCHITECTURE MAINTENANCE PROTEIN MBAA"/>
    <property type="match status" value="1"/>
</dbReference>
<dbReference type="EMBL" id="JACFYJ010000020">
    <property type="protein sequence ID" value="MEI5998364.1"/>
    <property type="molecule type" value="Genomic_DNA"/>
</dbReference>
<evidence type="ECO:0000313" key="3">
    <source>
        <dbReference type="EMBL" id="MEI5998364.1"/>
    </source>
</evidence>
<dbReference type="InterPro" id="IPR043128">
    <property type="entry name" value="Rev_trsase/Diguanyl_cyclase"/>
</dbReference>
<name>A0ABU8ISB5_9BURK</name>
<comment type="caution">
    <text evidence="3">The sequence shown here is derived from an EMBL/GenBank/DDBJ whole genome shotgun (WGS) entry which is preliminary data.</text>
</comment>
<evidence type="ECO:0000313" key="4">
    <source>
        <dbReference type="Proteomes" id="UP001386437"/>
    </source>
</evidence>
<gene>
    <name evidence="3" type="ORF">H3V53_14460</name>
</gene>
<dbReference type="PROSITE" id="PS50883">
    <property type="entry name" value="EAL"/>
    <property type="match status" value="1"/>
</dbReference>
<dbReference type="InterPro" id="IPR000160">
    <property type="entry name" value="GGDEF_dom"/>
</dbReference>